<feature type="domain" description="PPC" evidence="1">
    <location>
        <begin position="6"/>
        <end position="151"/>
    </location>
</feature>
<keyword evidence="3" id="KW-1185">Reference proteome</keyword>
<name>A0A7G7BGH6_9ACTN</name>
<dbReference type="KEGG" id="sfiy:F0344_07310"/>
<dbReference type="AlphaFoldDB" id="A0A7G7BGH6"/>
<protein>
    <submittedName>
        <fullName evidence="2">DUF296 domain-containing protein</fullName>
    </submittedName>
</protein>
<evidence type="ECO:0000313" key="2">
    <source>
        <dbReference type="EMBL" id="QNE74441.1"/>
    </source>
</evidence>
<dbReference type="Gene3D" id="3.30.1330.80">
    <property type="entry name" value="Hypothetical protein, similar to alpha- acetolactate decarboxylase, domain 2"/>
    <property type="match status" value="1"/>
</dbReference>
<evidence type="ECO:0000313" key="3">
    <source>
        <dbReference type="Proteomes" id="UP000515307"/>
    </source>
</evidence>
<sequence length="160" mass="17029">MRATPLTIGRTFGVAFDDGDDFIPQLGAFCAEYGIRSAYIPMFLGGFYAVQLVGTCDPIDDPSAPVWAATEYTTLEALGSGTIAWDEEGDALAPHIHVAVGLKGQAAEGRTSHLLGGRVQFISELFVVEVADPLMTRPKLGHHEVPTLQFSQPTGPAANQ</sequence>
<dbReference type="EMBL" id="CP045702">
    <property type="protein sequence ID" value="QNE74441.1"/>
    <property type="molecule type" value="Genomic_DNA"/>
</dbReference>
<organism evidence="2 3">
    <name type="scientific">Streptomyces finlayi</name>
    <dbReference type="NCBI Taxonomy" id="67296"/>
    <lineage>
        <taxon>Bacteria</taxon>
        <taxon>Bacillati</taxon>
        <taxon>Actinomycetota</taxon>
        <taxon>Actinomycetes</taxon>
        <taxon>Kitasatosporales</taxon>
        <taxon>Streptomycetaceae</taxon>
        <taxon>Streptomyces</taxon>
    </lineage>
</organism>
<dbReference type="Pfam" id="PF03479">
    <property type="entry name" value="PCC"/>
    <property type="match status" value="1"/>
</dbReference>
<accession>A0A7G7BGH6</accession>
<gene>
    <name evidence="2" type="ORF">F0344_07310</name>
</gene>
<dbReference type="RefSeq" id="WP_185297999.1">
    <property type="nucleotide sequence ID" value="NZ_CP045702.1"/>
</dbReference>
<evidence type="ECO:0000259" key="1">
    <source>
        <dbReference type="PROSITE" id="PS51742"/>
    </source>
</evidence>
<dbReference type="InterPro" id="IPR005175">
    <property type="entry name" value="PPC_dom"/>
</dbReference>
<reference evidence="3" key="1">
    <citation type="submission" date="2019-10" db="EMBL/GenBank/DDBJ databases">
        <title>Antimicrobial potential of Antarctic Bacteria.</title>
        <authorList>
            <person name="Benaud N."/>
            <person name="Edwards R.J."/>
            <person name="Ferrari B.C."/>
        </authorList>
    </citation>
    <scope>NUCLEOTIDE SEQUENCE [LARGE SCALE GENOMIC DNA]</scope>
    <source>
        <strain evidence="3">NBSH44</strain>
    </source>
</reference>
<dbReference type="Proteomes" id="UP000515307">
    <property type="component" value="Chromosome"/>
</dbReference>
<dbReference type="SUPFAM" id="SSF117856">
    <property type="entry name" value="AF0104/ALDC/Ptd012-like"/>
    <property type="match status" value="1"/>
</dbReference>
<proteinExistence type="predicted"/>
<dbReference type="PROSITE" id="PS51742">
    <property type="entry name" value="PPC"/>
    <property type="match status" value="1"/>
</dbReference>